<dbReference type="GO" id="GO:0009055">
    <property type="term" value="F:electron transfer activity"/>
    <property type="evidence" value="ECO:0007669"/>
    <property type="project" value="TreeGrafter"/>
</dbReference>
<evidence type="ECO:0000313" key="3">
    <source>
        <dbReference type="Proteomes" id="UP000290287"/>
    </source>
</evidence>
<sequence>MKRIVLYTAKQCVHCQAAKQFLDKKGLRYRLCDVGTPRGRKEHAALGARGVPVIKIGDTLLHGFSPKKVESALK</sequence>
<dbReference type="PROSITE" id="PS00195">
    <property type="entry name" value="GLUTAREDOXIN_1"/>
    <property type="match status" value="1"/>
</dbReference>
<dbReference type="PROSITE" id="PS51354">
    <property type="entry name" value="GLUTAREDOXIN_2"/>
    <property type="match status" value="1"/>
</dbReference>
<proteinExistence type="predicted"/>
<reference evidence="2 3" key="1">
    <citation type="submission" date="2017-10" db="EMBL/GenBank/DDBJ databases">
        <title>Nyctiphanis sp. nov., isolated from the stomach of the euphausiid Nyctiphanes simplex (Hansen, 1911) in the Gulf of California.</title>
        <authorList>
            <person name="Gomez-Gil B."/>
            <person name="Aguilar-Mendez M."/>
            <person name="Lopez-Cortes A."/>
            <person name="Gomez-Gutierrez J."/>
            <person name="Roque A."/>
            <person name="Lang E."/>
            <person name="Gonzalez-Castillo A."/>
        </authorList>
    </citation>
    <scope>NUCLEOTIDE SEQUENCE [LARGE SCALE GENOMIC DNA]</scope>
    <source>
        <strain evidence="2 3">CAIM 600</strain>
    </source>
</reference>
<dbReference type="Pfam" id="PF00462">
    <property type="entry name" value="Glutaredoxin"/>
    <property type="match status" value="1"/>
</dbReference>
<dbReference type="SUPFAM" id="SSF52833">
    <property type="entry name" value="Thioredoxin-like"/>
    <property type="match status" value="1"/>
</dbReference>
<protein>
    <submittedName>
        <fullName evidence="2">NrdH-redoxin</fullName>
    </submittedName>
</protein>
<dbReference type="EMBL" id="PEIB01000046">
    <property type="protein sequence ID" value="RXJ70616.1"/>
    <property type="molecule type" value="Genomic_DNA"/>
</dbReference>
<keyword evidence="3" id="KW-1185">Reference proteome</keyword>
<dbReference type="GO" id="GO:0045454">
    <property type="term" value="P:cell redox homeostasis"/>
    <property type="evidence" value="ECO:0007669"/>
    <property type="project" value="TreeGrafter"/>
</dbReference>
<dbReference type="Proteomes" id="UP000290287">
    <property type="component" value="Unassembled WGS sequence"/>
</dbReference>
<organism evidence="2 3">
    <name type="scientific">Veronia nyctiphanis</name>
    <dbReference type="NCBI Taxonomy" id="1278244"/>
    <lineage>
        <taxon>Bacteria</taxon>
        <taxon>Pseudomonadati</taxon>
        <taxon>Pseudomonadota</taxon>
        <taxon>Gammaproteobacteria</taxon>
        <taxon>Vibrionales</taxon>
        <taxon>Vibrionaceae</taxon>
        <taxon>Veronia</taxon>
    </lineage>
</organism>
<dbReference type="PANTHER" id="PTHR34386">
    <property type="entry name" value="GLUTAREDOXIN"/>
    <property type="match status" value="1"/>
</dbReference>
<gene>
    <name evidence="2" type="ORF">CS022_22865</name>
</gene>
<evidence type="ECO:0000259" key="1">
    <source>
        <dbReference type="Pfam" id="PF00462"/>
    </source>
</evidence>
<dbReference type="InterPro" id="IPR002109">
    <property type="entry name" value="Glutaredoxin"/>
</dbReference>
<dbReference type="InterPro" id="IPR051548">
    <property type="entry name" value="Grx-like_ET"/>
</dbReference>
<dbReference type="Gene3D" id="3.40.30.10">
    <property type="entry name" value="Glutaredoxin"/>
    <property type="match status" value="1"/>
</dbReference>
<dbReference type="InterPro" id="IPR036249">
    <property type="entry name" value="Thioredoxin-like_sf"/>
</dbReference>
<feature type="domain" description="Glutaredoxin" evidence="1">
    <location>
        <begin position="4"/>
        <end position="60"/>
    </location>
</feature>
<dbReference type="CDD" id="cd02976">
    <property type="entry name" value="NrdH"/>
    <property type="match status" value="1"/>
</dbReference>
<name>A0A4Q0YIY9_9GAMM</name>
<dbReference type="AlphaFoldDB" id="A0A4Q0YIY9"/>
<accession>A0A4Q0YIY9</accession>
<dbReference type="InterPro" id="IPR011767">
    <property type="entry name" value="GLR_AS"/>
</dbReference>
<dbReference type="OrthoDB" id="9795531at2"/>
<evidence type="ECO:0000313" key="2">
    <source>
        <dbReference type="EMBL" id="RXJ70616.1"/>
    </source>
</evidence>
<comment type="caution">
    <text evidence="2">The sequence shown here is derived from an EMBL/GenBank/DDBJ whole genome shotgun (WGS) entry which is preliminary data.</text>
</comment>
<dbReference type="RefSeq" id="WP_129124179.1">
    <property type="nucleotide sequence ID" value="NZ_PEIB01000046.1"/>
</dbReference>
<dbReference type="PANTHER" id="PTHR34386:SF1">
    <property type="entry name" value="GLUTAREDOXIN-LIKE PROTEIN NRDH"/>
    <property type="match status" value="1"/>
</dbReference>